<evidence type="ECO:0000313" key="3">
    <source>
        <dbReference type="Proteomes" id="UP000238083"/>
    </source>
</evidence>
<dbReference type="RefSeq" id="WP_106215006.1">
    <property type="nucleotide sequence ID" value="NZ_PVZF01000015.1"/>
</dbReference>
<keyword evidence="3" id="KW-1185">Reference proteome</keyword>
<accession>A0A2T0QXQ2</accession>
<dbReference type="Proteomes" id="UP000238083">
    <property type="component" value="Unassembled WGS sequence"/>
</dbReference>
<organism evidence="2 3">
    <name type="scientific">Kineococcus rhizosphaerae</name>
    <dbReference type="NCBI Taxonomy" id="559628"/>
    <lineage>
        <taxon>Bacteria</taxon>
        <taxon>Bacillati</taxon>
        <taxon>Actinomycetota</taxon>
        <taxon>Actinomycetes</taxon>
        <taxon>Kineosporiales</taxon>
        <taxon>Kineosporiaceae</taxon>
        <taxon>Kineococcus</taxon>
    </lineage>
</organism>
<sequence length="239" mass="24061">MLLTVASYTLVPLGAALVSGAVAAVKPPGPRRTSALQHFAAGVVFAATAIELVPAVLERSPWVAIAGFAAGIAVMFTFRYVGSRVERSREARGAAGVPVGLIIATGVDFLVDGVILGAGFATEATVGLLLTIALAVEYLFVGLSVSASVAGTLSRFVVALLPAALAVLTIAGAVAGVLLFAGASAALLAGVLAFGAVAFMYLATEELLVQAHESGETSIGSVGFFVGFLVYLVLAELVR</sequence>
<feature type="transmembrane region" description="Helical" evidence="1">
    <location>
        <begin position="6"/>
        <end position="25"/>
    </location>
</feature>
<keyword evidence="1" id="KW-0472">Membrane</keyword>
<keyword evidence="1" id="KW-0812">Transmembrane</keyword>
<gene>
    <name evidence="2" type="ORF">CLV37_11567</name>
</gene>
<feature type="transmembrane region" description="Helical" evidence="1">
    <location>
        <begin position="37"/>
        <end position="56"/>
    </location>
</feature>
<feature type="transmembrane region" description="Helical" evidence="1">
    <location>
        <begin position="94"/>
        <end position="120"/>
    </location>
</feature>
<feature type="transmembrane region" description="Helical" evidence="1">
    <location>
        <begin position="62"/>
        <end position="82"/>
    </location>
</feature>
<feature type="transmembrane region" description="Helical" evidence="1">
    <location>
        <begin position="215"/>
        <end position="234"/>
    </location>
</feature>
<dbReference type="EMBL" id="PVZF01000015">
    <property type="protein sequence ID" value="PRY10803.1"/>
    <property type="molecule type" value="Genomic_DNA"/>
</dbReference>
<proteinExistence type="predicted"/>
<keyword evidence="1" id="KW-1133">Transmembrane helix</keyword>
<dbReference type="AlphaFoldDB" id="A0A2T0QXQ2"/>
<name>A0A2T0QXQ2_9ACTN</name>
<comment type="caution">
    <text evidence="2">The sequence shown here is derived from an EMBL/GenBank/DDBJ whole genome shotgun (WGS) entry which is preliminary data.</text>
</comment>
<feature type="transmembrane region" description="Helical" evidence="1">
    <location>
        <begin position="156"/>
        <end position="179"/>
    </location>
</feature>
<dbReference type="OrthoDB" id="1145132at2"/>
<evidence type="ECO:0000313" key="2">
    <source>
        <dbReference type="EMBL" id="PRY10803.1"/>
    </source>
</evidence>
<reference evidence="2 3" key="1">
    <citation type="submission" date="2018-03" db="EMBL/GenBank/DDBJ databases">
        <title>Genomic Encyclopedia of Archaeal and Bacterial Type Strains, Phase II (KMG-II): from individual species to whole genera.</title>
        <authorList>
            <person name="Goeker M."/>
        </authorList>
    </citation>
    <scope>NUCLEOTIDE SEQUENCE [LARGE SCALE GENOMIC DNA]</scope>
    <source>
        <strain evidence="2 3">DSM 19711</strain>
    </source>
</reference>
<protein>
    <submittedName>
        <fullName evidence="2">ZIP family zinc transporter</fullName>
    </submittedName>
</protein>
<feature type="transmembrane region" description="Helical" evidence="1">
    <location>
        <begin position="185"/>
        <end position="203"/>
    </location>
</feature>
<feature type="transmembrane region" description="Helical" evidence="1">
    <location>
        <begin position="126"/>
        <end position="149"/>
    </location>
</feature>
<evidence type="ECO:0000256" key="1">
    <source>
        <dbReference type="SAM" id="Phobius"/>
    </source>
</evidence>